<sequence length="362" mass="40225">MSLRVKCLRKLEGHDEKVEAVAVLPDGRHMVSGSADRTLNLWDLMTGVVLKKMEGHYDEVKALAVSRDGRLIASGDESGDFIAWQGETGESLTEPIKAHSRAISSLDFSPDGAVLATASASADSKDGIKLWSTETWKVQGDPIHCWDFDLLDYLSTKSRYLTTKFIHCIRYSPSGEHLAIATISDITIYNPRTRDCIANFKGHRGINLSLAWMPDGTRLLSGGSYHDPNIREWDASTWQQVGDSWKDNTYMKCIHAIAINPTGTLAASLSLDNGYTIRFWRTSDSRTSDAIWKGCPLRRITFSVDGKRILGGTYDKRILEYAIRTLPMKNDLVKDLSNKHASEDTLPKGIPGKETPQACLHP</sequence>
<dbReference type="InterPro" id="IPR036322">
    <property type="entry name" value="WD40_repeat_dom_sf"/>
</dbReference>
<reference evidence="5 6" key="1">
    <citation type="submission" date="2014-04" db="EMBL/GenBank/DDBJ databases">
        <authorList>
            <consortium name="DOE Joint Genome Institute"/>
            <person name="Kuo A."/>
            <person name="Ruytinx J."/>
            <person name="Rineau F."/>
            <person name="Colpaert J."/>
            <person name="Kohler A."/>
            <person name="Nagy L.G."/>
            <person name="Floudas D."/>
            <person name="Copeland A."/>
            <person name="Barry K.W."/>
            <person name="Cichocki N."/>
            <person name="Veneault-Fourrey C."/>
            <person name="LaButti K."/>
            <person name="Lindquist E.A."/>
            <person name="Lipzen A."/>
            <person name="Lundell T."/>
            <person name="Morin E."/>
            <person name="Murat C."/>
            <person name="Sun H."/>
            <person name="Tunlid A."/>
            <person name="Henrissat B."/>
            <person name="Grigoriev I.V."/>
            <person name="Hibbett D.S."/>
            <person name="Martin F."/>
            <person name="Nordberg H.P."/>
            <person name="Cantor M.N."/>
            <person name="Hua S.X."/>
        </authorList>
    </citation>
    <scope>NUCLEOTIDE SEQUENCE [LARGE SCALE GENOMIC DNA]</scope>
    <source>
        <strain evidence="5 6">UH-Slu-Lm8-n1</strain>
    </source>
</reference>
<dbReference type="EMBL" id="KN835409">
    <property type="protein sequence ID" value="KIK38135.1"/>
    <property type="molecule type" value="Genomic_DNA"/>
</dbReference>
<dbReference type="OrthoDB" id="10251741at2759"/>
<keyword evidence="1 3" id="KW-0853">WD repeat</keyword>
<dbReference type="SMART" id="SM00320">
    <property type="entry name" value="WD40"/>
    <property type="match status" value="6"/>
</dbReference>
<feature type="repeat" description="WD" evidence="3">
    <location>
        <begin position="53"/>
        <end position="94"/>
    </location>
</feature>
<dbReference type="CDD" id="cd00200">
    <property type="entry name" value="WD40"/>
    <property type="match status" value="1"/>
</dbReference>
<dbReference type="InterPro" id="IPR015943">
    <property type="entry name" value="WD40/YVTN_repeat-like_dom_sf"/>
</dbReference>
<feature type="repeat" description="WD" evidence="3">
    <location>
        <begin position="11"/>
        <end position="52"/>
    </location>
</feature>
<dbReference type="PROSITE" id="PS50294">
    <property type="entry name" value="WD_REPEATS_REGION"/>
    <property type="match status" value="1"/>
</dbReference>
<gene>
    <name evidence="5" type="ORF">CY34DRAFT_407589</name>
</gene>
<dbReference type="PROSITE" id="PS00678">
    <property type="entry name" value="WD_REPEATS_1"/>
    <property type="match status" value="1"/>
</dbReference>
<proteinExistence type="predicted"/>
<accession>A0A0C9ZKW2</accession>
<dbReference type="Proteomes" id="UP000054485">
    <property type="component" value="Unassembled WGS sequence"/>
</dbReference>
<evidence type="ECO:0000313" key="6">
    <source>
        <dbReference type="Proteomes" id="UP000054485"/>
    </source>
</evidence>
<evidence type="ECO:0000256" key="4">
    <source>
        <dbReference type="SAM" id="MobiDB-lite"/>
    </source>
</evidence>
<dbReference type="GO" id="GO:1990234">
    <property type="term" value="C:transferase complex"/>
    <property type="evidence" value="ECO:0007669"/>
    <property type="project" value="UniProtKB-ARBA"/>
</dbReference>
<dbReference type="STRING" id="930992.A0A0C9ZKW2"/>
<dbReference type="PROSITE" id="PS50082">
    <property type="entry name" value="WD_REPEATS_2"/>
    <property type="match status" value="2"/>
</dbReference>
<dbReference type="HOGENOM" id="CLU_000288_57_33_1"/>
<evidence type="ECO:0000313" key="5">
    <source>
        <dbReference type="EMBL" id="KIK38135.1"/>
    </source>
</evidence>
<evidence type="ECO:0000256" key="2">
    <source>
        <dbReference type="ARBA" id="ARBA00022737"/>
    </source>
</evidence>
<dbReference type="PANTHER" id="PTHR22847">
    <property type="entry name" value="WD40 REPEAT PROTEIN"/>
    <property type="match status" value="1"/>
</dbReference>
<keyword evidence="6" id="KW-1185">Reference proteome</keyword>
<dbReference type="InterPro" id="IPR001680">
    <property type="entry name" value="WD40_rpt"/>
</dbReference>
<dbReference type="InterPro" id="IPR019775">
    <property type="entry name" value="WD40_repeat_CS"/>
</dbReference>
<name>A0A0C9ZKW2_9AGAM</name>
<dbReference type="InParanoid" id="A0A0C9ZKW2"/>
<evidence type="ECO:0000256" key="3">
    <source>
        <dbReference type="PROSITE-ProRule" id="PRU00221"/>
    </source>
</evidence>
<dbReference type="PANTHER" id="PTHR22847:SF637">
    <property type="entry name" value="WD REPEAT DOMAIN 5B"/>
    <property type="match status" value="1"/>
</dbReference>
<evidence type="ECO:0000256" key="1">
    <source>
        <dbReference type="ARBA" id="ARBA00022574"/>
    </source>
</evidence>
<dbReference type="SUPFAM" id="SSF50978">
    <property type="entry name" value="WD40 repeat-like"/>
    <property type="match status" value="1"/>
</dbReference>
<feature type="region of interest" description="Disordered" evidence="4">
    <location>
        <begin position="341"/>
        <end position="362"/>
    </location>
</feature>
<dbReference type="Pfam" id="PF00400">
    <property type="entry name" value="WD40"/>
    <property type="match status" value="4"/>
</dbReference>
<protein>
    <submittedName>
        <fullName evidence="5">Uncharacterized protein</fullName>
    </submittedName>
</protein>
<organism evidence="5 6">
    <name type="scientific">Suillus luteus UH-Slu-Lm8-n1</name>
    <dbReference type="NCBI Taxonomy" id="930992"/>
    <lineage>
        <taxon>Eukaryota</taxon>
        <taxon>Fungi</taxon>
        <taxon>Dikarya</taxon>
        <taxon>Basidiomycota</taxon>
        <taxon>Agaricomycotina</taxon>
        <taxon>Agaricomycetes</taxon>
        <taxon>Agaricomycetidae</taxon>
        <taxon>Boletales</taxon>
        <taxon>Suillineae</taxon>
        <taxon>Suillaceae</taxon>
        <taxon>Suillus</taxon>
    </lineage>
</organism>
<dbReference type="AlphaFoldDB" id="A0A0C9ZKW2"/>
<reference evidence="6" key="2">
    <citation type="submission" date="2015-01" db="EMBL/GenBank/DDBJ databases">
        <title>Evolutionary Origins and Diversification of the Mycorrhizal Mutualists.</title>
        <authorList>
            <consortium name="DOE Joint Genome Institute"/>
            <consortium name="Mycorrhizal Genomics Consortium"/>
            <person name="Kohler A."/>
            <person name="Kuo A."/>
            <person name="Nagy L.G."/>
            <person name="Floudas D."/>
            <person name="Copeland A."/>
            <person name="Barry K.W."/>
            <person name="Cichocki N."/>
            <person name="Veneault-Fourrey C."/>
            <person name="LaButti K."/>
            <person name="Lindquist E.A."/>
            <person name="Lipzen A."/>
            <person name="Lundell T."/>
            <person name="Morin E."/>
            <person name="Murat C."/>
            <person name="Riley R."/>
            <person name="Ohm R."/>
            <person name="Sun H."/>
            <person name="Tunlid A."/>
            <person name="Henrissat B."/>
            <person name="Grigoriev I.V."/>
            <person name="Hibbett D.S."/>
            <person name="Martin F."/>
        </authorList>
    </citation>
    <scope>NUCLEOTIDE SEQUENCE [LARGE SCALE GENOMIC DNA]</scope>
    <source>
        <strain evidence="6">UH-Slu-Lm8-n1</strain>
    </source>
</reference>
<keyword evidence="2" id="KW-0677">Repeat</keyword>
<dbReference type="Gene3D" id="2.130.10.10">
    <property type="entry name" value="YVTN repeat-like/Quinoprotein amine dehydrogenase"/>
    <property type="match status" value="2"/>
</dbReference>